<evidence type="ECO:0000313" key="3">
    <source>
        <dbReference type="Proteomes" id="UP000243376"/>
    </source>
</evidence>
<organism evidence="2 3">
    <name type="scientific">Chloroflexus aggregans</name>
    <dbReference type="NCBI Taxonomy" id="152260"/>
    <lineage>
        <taxon>Bacteria</taxon>
        <taxon>Bacillati</taxon>
        <taxon>Chloroflexota</taxon>
        <taxon>Chloroflexia</taxon>
        <taxon>Chloroflexales</taxon>
        <taxon>Chloroflexineae</taxon>
        <taxon>Chloroflexaceae</taxon>
        <taxon>Chloroflexus</taxon>
    </lineage>
</organism>
<sequence length="159" mass="17801">MIKFYRYMQRRFLRLRLIPFVVLLYSIVFVAACSSGSPSHKLLVFECSGGFAGFDDRLTVDLETGNVRLQRGKTVMTATLSTAQRNRLQTIIAALNGERLATTPVPTSPCCDRLNYLIQIDTVVMRFTDANVPTECRSLLEVLNAIISDITSHRSLPLS</sequence>
<dbReference type="Proteomes" id="UP000243376">
    <property type="component" value="Unassembled WGS sequence"/>
</dbReference>
<dbReference type="AlphaFoldDB" id="A0A2J6X2S4"/>
<gene>
    <name evidence="2" type="ORF">C0184_11225</name>
</gene>
<keyword evidence="1" id="KW-1133">Transmembrane helix</keyword>
<evidence type="ECO:0000256" key="1">
    <source>
        <dbReference type="SAM" id="Phobius"/>
    </source>
</evidence>
<dbReference type="Pfam" id="PF20242">
    <property type="entry name" value="Emfourin"/>
    <property type="match status" value="1"/>
</dbReference>
<reference evidence="2 3" key="1">
    <citation type="submission" date="2018-01" db="EMBL/GenBank/DDBJ databases">
        <title>Metagenomic assembled genomes from two thermal pools in the Uzon Caldera, Kamchatka, Russia.</title>
        <authorList>
            <person name="Wilkins L."/>
            <person name="Ettinger C."/>
        </authorList>
    </citation>
    <scope>NUCLEOTIDE SEQUENCE [LARGE SCALE GENOMIC DNA]</scope>
    <source>
        <strain evidence="2">ZAV-02</strain>
    </source>
</reference>
<evidence type="ECO:0008006" key="4">
    <source>
        <dbReference type="Google" id="ProtNLM"/>
    </source>
</evidence>
<dbReference type="PROSITE" id="PS51257">
    <property type="entry name" value="PROKAR_LIPOPROTEIN"/>
    <property type="match status" value="1"/>
</dbReference>
<keyword evidence="1" id="KW-0812">Transmembrane</keyword>
<keyword evidence="1" id="KW-0472">Membrane</keyword>
<accession>A0A2J6X2S4</accession>
<dbReference type="InterPro" id="IPR049457">
    <property type="entry name" value="Emfourin"/>
</dbReference>
<comment type="caution">
    <text evidence="2">The sequence shown here is derived from an EMBL/GenBank/DDBJ whole genome shotgun (WGS) entry which is preliminary data.</text>
</comment>
<protein>
    <recommendedName>
        <fullName evidence="4">Lipoprotein</fullName>
    </recommendedName>
</protein>
<name>A0A2J6X2S4_9CHLR</name>
<feature type="transmembrane region" description="Helical" evidence="1">
    <location>
        <begin position="12"/>
        <end position="32"/>
    </location>
</feature>
<dbReference type="EMBL" id="PNIQ01000748">
    <property type="protein sequence ID" value="PMP78252.1"/>
    <property type="molecule type" value="Genomic_DNA"/>
</dbReference>
<proteinExistence type="predicted"/>
<evidence type="ECO:0000313" key="2">
    <source>
        <dbReference type="EMBL" id="PMP78252.1"/>
    </source>
</evidence>